<evidence type="ECO:0000256" key="1">
    <source>
        <dbReference type="PROSITE-ProRule" id="PRU00339"/>
    </source>
</evidence>
<dbReference type="InterPro" id="IPR019734">
    <property type="entry name" value="TPR_rpt"/>
</dbReference>
<feature type="non-terminal residue" evidence="2">
    <location>
        <position position="1"/>
    </location>
</feature>
<gene>
    <name evidence="2" type="ORF">IQ260_27735</name>
</gene>
<keyword evidence="3" id="KW-1185">Reference proteome</keyword>
<keyword evidence="1" id="KW-0802">TPR repeat</keyword>
<name>A0A928ZZN8_LEPEC</name>
<evidence type="ECO:0000313" key="2">
    <source>
        <dbReference type="EMBL" id="MBE9070440.1"/>
    </source>
</evidence>
<evidence type="ECO:0000313" key="3">
    <source>
        <dbReference type="Proteomes" id="UP000615026"/>
    </source>
</evidence>
<dbReference type="SUPFAM" id="SSF48452">
    <property type="entry name" value="TPR-like"/>
    <property type="match status" value="1"/>
</dbReference>
<protein>
    <recommendedName>
        <fullName evidence="4">Tetratricopeptide repeat protein</fullName>
    </recommendedName>
</protein>
<comment type="caution">
    <text evidence="2">The sequence shown here is derived from an EMBL/GenBank/DDBJ whole genome shotgun (WGS) entry which is preliminary data.</text>
</comment>
<feature type="repeat" description="TPR" evidence="1">
    <location>
        <begin position="12"/>
        <end position="45"/>
    </location>
</feature>
<dbReference type="EMBL" id="JADEXP010000433">
    <property type="protein sequence ID" value="MBE9070440.1"/>
    <property type="molecule type" value="Genomic_DNA"/>
</dbReference>
<dbReference type="PROSITE" id="PS50005">
    <property type="entry name" value="TPR"/>
    <property type="match status" value="1"/>
</dbReference>
<dbReference type="RefSeq" id="WP_228016490.1">
    <property type="nucleotide sequence ID" value="NZ_JADEXP010000433.1"/>
</dbReference>
<dbReference type="AlphaFoldDB" id="A0A928ZZN8"/>
<accession>A0A928ZZN8</accession>
<proteinExistence type="predicted"/>
<dbReference type="InterPro" id="IPR011990">
    <property type="entry name" value="TPR-like_helical_dom_sf"/>
</dbReference>
<dbReference type="Proteomes" id="UP000615026">
    <property type="component" value="Unassembled WGS sequence"/>
</dbReference>
<organism evidence="2 3">
    <name type="scientific">Leptolyngbya cf. ectocarpi LEGE 11479</name>
    <dbReference type="NCBI Taxonomy" id="1828722"/>
    <lineage>
        <taxon>Bacteria</taxon>
        <taxon>Bacillati</taxon>
        <taxon>Cyanobacteriota</taxon>
        <taxon>Cyanophyceae</taxon>
        <taxon>Leptolyngbyales</taxon>
        <taxon>Leptolyngbyaceae</taxon>
        <taxon>Leptolyngbya group</taxon>
        <taxon>Leptolyngbya</taxon>
    </lineage>
</organism>
<sequence>IKVEYNDRYKQSSTYAALGLLAASQEDYSQAQQHLQQALKIFTEFNDHHNTRKVLNILSHIYEVTQNESLLSSVSEILDSIPDDVQRIFAKLSDDE</sequence>
<evidence type="ECO:0008006" key="4">
    <source>
        <dbReference type="Google" id="ProtNLM"/>
    </source>
</evidence>
<reference evidence="2" key="1">
    <citation type="submission" date="2020-10" db="EMBL/GenBank/DDBJ databases">
        <authorList>
            <person name="Castelo-Branco R."/>
            <person name="Eusebio N."/>
            <person name="Adriana R."/>
            <person name="Vieira A."/>
            <person name="Brugerolle De Fraissinette N."/>
            <person name="Rezende De Castro R."/>
            <person name="Schneider M.P."/>
            <person name="Vasconcelos V."/>
            <person name="Leao P.N."/>
        </authorList>
    </citation>
    <scope>NUCLEOTIDE SEQUENCE</scope>
    <source>
        <strain evidence="2">LEGE 11479</strain>
    </source>
</reference>
<dbReference type="Gene3D" id="1.25.40.10">
    <property type="entry name" value="Tetratricopeptide repeat domain"/>
    <property type="match status" value="1"/>
</dbReference>